<feature type="domain" description="RNA polymerase sigma factor 70 region 4 type 2" evidence="6">
    <location>
        <begin position="120"/>
        <end position="173"/>
    </location>
</feature>
<proteinExistence type="inferred from homology"/>
<evidence type="ECO:0000256" key="1">
    <source>
        <dbReference type="ARBA" id="ARBA00010641"/>
    </source>
</evidence>
<organism evidence="7 8">
    <name type="scientific">Oceanobacillus iheyensis (strain DSM 14371 / CIP 107618 / JCM 11309 / KCTC 3954 / HTE831)</name>
    <dbReference type="NCBI Taxonomy" id="221109"/>
    <lineage>
        <taxon>Bacteria</taxon>
        <taxon>Bacillati</taxon>
        <taxon>Bacillota</taxon>
        <taxon>Bacilli</taxon>
        <taxon>Bacillales</taxon>
        <taxon>Bacillaceae</taxon>
        <taxon>Oceanobacillus</taxon>
    </lineage>
</organism>
<evidence type="ECO:0000313" key="8">
    <source>
        <dbReference type="Proteomes" id="UP000000822"/>
    </source>
</evidence>
<evidence type="ECO:0000313" key="7">
    <source>
        <dbReference type="EMBL" id="BAC14616.1"/>
    </source>
</evidence>
<dbReference type="Gene3D" id="1.10.10.10">
    <property type="entry name" value="Winged helix-like DNA-binding domain superfamily/Winged helix DNA-binding domain"/>
    <property type="match status" value="1"/>
</dbReference>
<dbReference type="Pfam" id="PF04542">
    <property type="entry name" value="Sigma70_r2"/>
    <property type="match status" value="1"/>
</dbReference>
<keyword evidence="4" id="KW-0804">Transcription</keyword>
<dbReference type="InterPro" id="IPR039425">
    <property type="entry name" value="RNA_pol_sigma-70-like"/>
</dbReference>
<dbReference type="eggNOG" id="COG1595">
    <property type="taxonomic scope" value="Bacteria"/>
</dbReference>
<keyword evidence="2" id="KW-0805">Transcription regulation</keyword>
<protein>
    <submittedName>
        <fullName evidence="7">RNA polymerase ECF-type sigma factor</fullName>
    </submittedName>
</protein>
<dbReference type="InterPro" id="IPR013249">
    <property type="entry name" value="RNA_pol_sigma70_r4_t2"/>
</dbReference>
<dbReference type="RefSeq" id="WP_011067054.1">
    <property type="nucleotide sequence ID" value="NC_004193.1"/>
</dbReference>
<dbReference type="STRING" id="221109.gene:10734912"/>
<reference evidence="7 8" key="2">
    <citation type="journal article" date="2002" name="Nucleic Acids Res.">
        <title>Genome sequence of Oceanobacillus iheyensis isolated from the Iheya Ridge and its unexpected adaptive capabilities to extreme environments.</title>
        <authorList>
            <person name="Takami H."/>
            <person name="Takaki Y."/>
            <person name="Uchiyama I."/>
        </authorList>
    </citation>
    <scope>NUCLEOTIDE SEQUENCE [LARGE SCALE GENOMIC DNA]</scope>
    <source>
        <strain evidence="8">DSM 14371 / CIP 107618 / JCM 11309 / KCTC 3954 / HTE831</strain>
    </source>
</reference>
<dbReference type="NCBIfam" id="TIGR02937">
    <property type="entry name" value="sigma70-ECF"/>
    <property type="match status" value="1"/>
</dbReference>
<sequence length="187" mass="22194">MRIDDTQLFRRIQEKDEEALEQLYDRYEKLLFSFSLRMTNNETIAEEAVQDVFTKLWTKKLPYKKEKGKFSSWLLTITRNACLDLIRKTKTDNVEFQERDSLKEDNEPTPEEHVEWNEKRQQIKSAMQSLNDEQKEIIELFYFKGLSQSKISEACNIPLGTVKGRVRLALNHLNKQMENTNERGIQS</sequence>
<gene>
    <name evidence="7" type="ordered locus">OB2660</name>
</gene>
<dbReference type="InterPro" id="IPR007627">
    <property type="entry name" value="RNA_pol_sigma70_r2"/>
</dbReference>
<dbReference type="GO" id="GO:0006352">
    <property type="term" value="P:DNA-templated transcription initiation"/>
    <property type="evidence" value="ECO:0007669"/>
    <property type="project" value="InterPro"/>
</dbReference>
<dbReference type="KEGG" id="oih:OB2660"/>
<dbReference type="CDD" id="cd06171">
    <property type="entry name" value="Sigma70_r4"/>
    <property type="match status" value="1"/>
</dbReference>
<dbReference type="GO" id="GO:0003677">
    <property type="term" value="F:DNA binding"/>
    <property type="evidence" value="ECO:0007669"/>
    <property type="project" value="InterPro"/>
</dbReference>
<dbReference type="SUPFAM" id="SSF88946">
    <property type="entry name" value="Sigma2 domain of RNA polymerase sigma factors"/>
    <property type="match status" value="1"/>
</dbReference>
<dbReference type="Proteomes" id="UP000000822">
    <property type="component" value="Chromosome"/>
</dbReference>
<dbReference type="HOGENOM" id="CLU_047691_9_3_9"/>
<evidence type="ECO:0000259" key="5">
    <source>
        <dbReference type="Pfam" id="PF04542"/>
    </source>
</evidence>
<reference evidence="7 8" key="1">
    <citation type="journal article" date="2001" name="FEMS Microbiol. Lett.">
        <title>Oceanobacillus iheyensis gen. nov., sp. nov., a deep-sea extremely halotolerant and alkaliphilic species isolated from a depth of 1050 m on the Iheya Ridge.</title>
        <authorList>
            <person name="Lu J."/>
            <person name="Nogi Y."/>
            <person name="Takami H."/>
        </authorList>
    </citation>
    <scope>NUCLEOTIDE SEQUENCE [LARGE SCALE GENOMIC DNA]</scope>
    <source>
        <strain evidence="8">DSM 14371 / CIP 107618 / JCM 11309 / KCTC 3954 / HTE831</strain>
    </source>
</reference>
<dbReference type="Gene3D" id="1.10.1740.10">
    <property type="match status" value="1"/>
</dbReference>
<evidence type="ECO:0000256" key="3">
    <source>
        <dbReference type="ARBA" id="ARBA00023082"/>
    </source>
</evidence>
<evidence type="ECO:0000256" key="4">
    <source>
        <dbReference type="ARBA" id="ARBA00023163"/>
    </source>
</evidence>
<dbReference type="InterPro" id="IPR036388">
    <property type="entry name" value="WH-like_DNA-bd_sf"/>
</dbReference>
<dbReference type="EMBL" id="BA000028">
    <property type="protein sequence ID" value="BAC14616.1"/>
    <property type="molecule type" value="Genomic_DNA"/>
</dbReference>
<comment type="similarity">
    <text evidence="1">Belongs to the sigma-70 factor family. ECF subfamily.</text>
</comment>
<dbReference type="SUPFAM" id="SSF88659">
    <property type="entry name" value="Sigma3 and sigma4 domains of RNA polymerase sigma factors"/>
    <property type="match status" value="1"/>
</dbReference>
<dbReference type="OrthoDB" id="9784272at2"/>
<dbReference type="PANTHER" id="PTHR43133">
    <property type="entry name" value="RNA POLYMERASE ECF-TYPE SIGMA FACTO"/>
    <property type="match status" value="1"/>
</dbReference>
<dbReference type="AlphaFoldDB" id="Q8EN30"/>
<keyword evidence="3" id="KW-0731">Sigma factor</keyword>
<dbReference type="InterPro" id="IPR013324">
    <property type="entry name" value="RNA_pol_sigma_r3/r4-like"/>
</dbReference>
<dbReference type="Pfam" id="PF08281">
    <property type="entry name" value="Sigma70_r4_2"/>
    <property type="match status" value="1"/>
</dbReference>
<keyword evidence="8" id="KW-1185">Reference proteome</keyword>
<dbReference type="PhylomeDB" id="Q8EN30"/>
<evidence type="ECO:0000259" key="6">
    <source>
        <dbReference type="Pfam" id="PF08281"/>
    </source>
</evidence>
<dbReference type="InterPro" id="IPR014284">
    <property type="entry name" value="RNA_pol_sigma-70_dom"/>
</dbReference>
<dbReference type="InterPro" id="IPR013325">
    <property type="entry name" value="RNA_pol_sigma_r2"/>
</dbReference>
<name>Q8EN30_OCEIH</name>
<dbReference type="GO" id="GO:0016987">
    <property type="term" value="F:sigma factor activity"/>
    <property type="evidence" value="ECO:0007669"/>
    <property type="project" value="UniProtKB-KW"/>
</dbReference>
<accession>Q8EN30</accession>
<dbReference type="PANTHER" id="PTHR43133:SF62">
    <property type="entry name" value="RNA POLYMERASE SIGMA FACTOR SIGZ"/>
    <property type="match status" value="1"/>
</dbReference>
<feature type="domain" description="RNA polymerase sigma-70 region 2" evidence="5">
    <location>
        <begin position="23"/>
        <end position="90"/>
    </location>
</feature>
<evidence type="ECO:0000256" key="2">
    <source>
        <dbReference type="ARBA" id="ARBA00023015"/>
    </source>
</evidence>